<dbReference type="PANTHER" id="PTHR45947:SF3">
    <property type="entry name" value="SULFOQUINOVOSYL TRANSFERASE SQD2"/>
    <property type="match status" value="1"/>
</dbReference>
<keyword evidence="3" id="KW-1185">Reference proteome</keyword>
<proteinExistence type="predicted"/>
<dbReference type="EMBL" id="FWZU01000005">
    <property type="protein sequence ID" value="SMF34250.1"/>
    <property type="molecule type" value="Genomic_DNA"/>
</dbReference>
<dbReference type="Proteomes" id="UP000192906">
    <property type="component" value="Unassembled WGS sequence"/>
</dbReference>
<dbReference type="CDD" id="cd03808">
    <property type="entry name" value="GT4_CapM-like"/>
    <property type="match status" value="1"/>
</dbReference>
<reference evidence="3" key="1">
    <citation type="submission" date="2017-04" db="EMBL/GenBank/DDBJ databases">
        <authorList>
            <person name="Varghese N."/>
            <person name="Submissions S."/>
        </authorList>
    </citation>
    <scope>NUCLEOTIDE SEQUENCE [LARGE SCALE GENOMIC DNA]</scope>
    <source>
        <strain evidence="3">K3S</strain>
    </source>
</reference>
<sequence>MGCFMKVAVIGGYGPSLINFRGSMLRAMKSAGHEVYGIAPIDSPDVPEKLAAMGVKFIPAPIRRTGMNPVRDAFTVYSLFKILRTVKPDVVLSYTIKPVIYGSLAAKLAGIPSIFSMITGLGYAFGDTEGKRASLFKLVKNMYRCGLAMNNGVMFQNPDDRNLFIELGIIGKNKPTFITNGSGVDLDHFCTLPVKHDAPVFLCISRLLKEKGVREFAHASMHLKKKYPQAQFRLVGPHDPGPDSISKQTIEKWKSGGVECIGPVDDVRDELGNCSVYVLPSYREGTPRSVLEAMSTGRPIVTTETPGCRETVVDGDNGFLVPVKNVPALEAAMEKFIITPELVRTMGGKSCDLATEKYDVNKVNSTIMKAMGL</sequence>
<dbReference type="InterPro" id="IPR050194">
    <property type="entry name" value="Glycosyltransferase_grp1"/>
</dbReference>
<dbReference type="PANTHER" id="PTHR45947">
    <property type="entry name" value="SULFOQUINOVOSYL TRANSFERASE SQD2"/>
    <property type="match status" value="1"/>
</dbReference>
<dbReference type="InterPro" id="IPR028098">
    <property type="entry name" value="Glyco_trans_4-like_N"/>
</dbReference>
<evidence type="ECO:0000313" key="3">
    <source>
        <dbReference type="Proteomes" id="UP000192906"/>
    </source>
</evidence>
<evidence type="ECO:0000259" key="1">
    <source>
        <dbReference type="Pfam" id="PF13579"/>
    </source>
</evidence>
<name>A0A1X7EHU7_9BACT</name>
<dbReference type="GO" id="GO:0016757">
    <property type="term" value="F:glycosyltransferase activity"/>
    <property type="evidence" value="ECO:0007669"/>
    <property type="project" value="TreeGrafter"/>
</dbReference>
<evidence type="ECO:0000313" key="2">
    <source>
        <dbReference type="EMBL" id="SMF34250.1"/>
    </source>
</evidence>
<dbReference type="Pfam" id="PF13692">
    <property type="entry name" value="Glyco_trans_1_4"/>
    <property type="match status" value="1"/>
</dbReference>
<dbReference type="Gene3D" id="3.40.50.2000">
    <property type="entry name" value="Glycogen Phosphorylase B"/>
    <property type="match status" value="2"/>
</dbReference>
<gene>
    <name evidence="2" type="ORF">SAMN06295933_2971</name>
</gene>
<accession>A0A1X7EHU7</accession>
<keyword evidence="2" id="KW-0808">Transferase</keyword>
<organism evidence="2 3">
    <name type="scientific">Desulfovibrio gilichinskyi</name>
    <dbReference type="NCBI Taxonomy" id="1519643"/>
    <lineage>
        <taxon>Bacteria</taxon>
        <taxon>Pseudomonadati</taxon>
        <taxon>Thermodesulfobacteriota</taxon>
        <taxon>Desulfovibrionia</taxon>
        <taxon>Desulfovibrionales</taxon>
        <taxon>Desulfovibrionaceae</taxon>
        <taxon>Desulfovibrio</taxon>
    </lineage>
</organism>
<protein>
    <submittedName>
        <fullName evidence="2">Glycosyltransferase involved in cell wall bisynthesis</fullName>
    </submittedName>
</protein>
<dbReference type="STRING" id="1519643.SAMN06295933_2971"/>
<feature type="domain" description="Glycosyltransferase subfamily 4-like N-terminal" evidence="1">
    <location>
        <begin position="23"/>
        <end position="181"/>
    </location>
</feature>
<dbReference type="SUPFAM" id="SSF53756">
    <property type="entry name" value="UDP-Glycosyltransferase/glycogen phosphorylase"/>
    <property type="match status" value="1"/>
</dbReference>
<dbReference type="Pfam" id="PF13579">
    <property type="entry name" value="Glyco_trans_4_4"/>
    <property type="match status" value="1"/>
</dbReference>
<dbReference type="AlphaFoldDB" id="A0A1X7EHU7"/>